<reference evidence="2 4" key="2">
    <citation type="journal article" date="2014" name="BMC Genomics">
        <title>An improved genome release (version Mt4.0) for the model legume Medicago truncatula.</title>
        <authorList>
            <person name="Tang H."/>
            <person name="Krishnakumar V."/>
            <person name="Bidwell S."/>
            <person name="Rosen B."/>
            <person name="Chan A."/>
            <person name="Zhou S."/>
            <person name="Gentzbittel L."/>
            <person name="Childs K.L."/>
            <person name="Yandell M."/>
            <person name="Gundlach H."/>
            <person name="Mayer K.F."/>
            <person name="Schwartz D.C."/>
            <person name="Town C.D."/>
        </authorList>
    </citation>
    <scope>GENOME REANNOTATION</scope>
    <source>
        <strain evidence="3 4">cv. Jemalong A17</strain>
    </source>
</reference>
<proteinExistence type="predicted"/>
<name>G7KMH0_MEDTR</name>
<dbReference type="Proteomes" id="UP000002051">
    <property type="component" value="Chromosome 6"/>
</dbReference>
<organism evidence="2 4">
    <name type="scientific">Medicago truncatula</name>
    <name type="common">Barrel medic</name>
    <name type="synonym">Medicago tribuloides</name>
    <dbReference type="NCBI Taxonomy" id="3880"/>
    <lineage>
        <taxon>Eukaryota</taxon>
        <taxon>Viridiplantae</taxon>
        <taxon>Streptophyta</taxon>
        <taxon>Embryophyta</taxon>
        <taxon>Tracheophyta</taxon>
        <taxon>Spermatophyta</taxon>
        <taxon>Magnoliopsida</taxon>
        <taxon>eudicotyledons</taxon>
        <taxon>Gunneridae</taxon>
        <taxon>Pentapetalae</taxon>
        <taxon>rosids</taxon>
        <taxon>fabids</taxon>
        <taxon>Fabales</taxon>
        <taxon>Fabaceae</taxon>
        <taxon>Papilionoideae</taxon>
        <taxon>50 kb inversion clade</taxon>
        <taxon>NPAAA clade</taxon>
        <taxon>Hologalegina</taxon>
        <taxon>IRL clade</taxon>
        <taxon>Trifolieae</taxon>
        <taxon>Medicago</taxon>
    </lineage>
</organism>
<sequence length="195" mass="21055">MIALYKIAPLLTRFFSSLTSLFSWFSSFFSKNRFHKRKDEWVISRVFQKSNVGNGSTTVTATTSGAKQTKIASNSANNNSMSLCPEPSSPSSVYLPPLLDSSPYTAASIATFNGDQMCNSNNTDLKEHVSCFSTTSTTSNVVVAHNNFSNNNNGSFDLVSPSMNATIDPFASLIPTEAKLASNDSVFVSGDFVRG</sequence>
<dbReference type="EMBL" id="CM001222">
    <property type="protein sequence ID" value="AES75773.1"/>
    <property type="molecule type" value="Genomic_DNA"/>
</dbReference>
<protein>
    <submittedName>
        <fullName evidence="2">Transmembrane protein, putative</fullName>
    </submittedName>
</protein>
<evidence type="ECO:0000313" key="4">
    <source>
        <dbReference type="Proteomes" id="UP000002051"/>
    </source>
</evidence>
<feature type="transmembrane region" description="Helical" evidence="1">
    <location>
        <begin position="12"/>
        <end position="29"/>
    </location>
</feature>
<dbReference type="EnsemblPlants" id="AES75773">
    <property type="protein sequence ID" value="AES75773"/>
    <property type="gene ID" value="MTR_6g059440"/>
</dbReference>
<keyword evidence="1" id="KW-0472">Membrane</keyword>
<gene>
    <name evidence="2" type="ordered locus">MTR_6g059440</name>
</gene>
<dbReference type="HOGENOM" id="CLU_1398247_0_0_1"/>
<reference evidence="2 4" key="1">
    <citation type="journal article" date="2011" name="Nature">
        <title>The Medicago genome provides insight into the evolution of rhizobial symbioses.</title>
        <authorList>
            <person name="Young N.D."/>
            <person name="Debelle F."/>
            <person name="Oldroyd G.E."/>
            <person name="Geurts R."/>
            <person name="Cannon S.B."/>
            <person name="Udvardi M.K."/>
            <person name="Benedito V.A."/>
            <person name="Mayer K.F."/>
            <person name="Gouzy J."/>
            <person name="Schoof H."/>
            <person name="Van de Peer Y."/>
            <person name="Proost S."/>
            <person name="Cook D.R."/>
            <person name="Meyers B.C."/>
            <person name="Spannagl M."/>
            <person name="Cheung F."/>
            <person name="De Mita S."/>
            <person name="Krishnakumar V."/>
            <person name="Gundlach H."/>
            <person name="Zhou S."/>
            <person name="Mudge J."/>
            <person name="Bharti A.K."/>
            <person name="Murray J.D."/>
            <person name="Naoumkina M.A."/>
            <person name="Rosen B."/>
            <person name="Silverstein K.A."/>
            <person name="Tang H."/>
            <person name="Rombauts S."/>
            <person name="Zhao P.X."/>
            <person name="Zhou P."/>
            <person name="Barbe V."/>
            <person name="Bardou P."/>
            <person name="Bechner M."/>
            <person name="Bellec A."/>
            <person name="Berger A."/>
            <person name="Berges H."/>
            <person name="Bidwell S."/>
            <person name="Bisseling T."/>
            <person name="Choisne N."/>
            <person name="Couloux A."/>
            <person name="Denny R."/>
            <person name="Deshpande S."/>
            <person name="Dai X."/>
            <person name="Doyle J.J."/>
            <person name="Dudez A.M."/>
            <person name="Farmer A.D."/>
            <person name="Fouteau S."/>
            <person name="Franken C."/>
            <person name="Gibelin C."/>
            <person name="Gish J."/>
            <person name="Goldstein S."/>
            <person name="Gonzalez A.J."/>
            <person name="Green P.J."/>
            <person name="Hallab A."/>
            <person name="Hartog M."/>
            <person name="Hua A."/>
            <person name="Humphray S.J."/>
            <person name="Jeong D.H."/>
            <person name="Jing Y."/>
            <person name="Jocker A."/>
            <person name="Kenton S.M."/>
            <person name="Kim D.J."/>
            <person name="Klee K."/>
            <person name="Lai H."/>
            <person name="Lang C."/>
            <person name="Lin S."/>
            <person name="Macmil S.L."/>
            <person name="Magdelenat G."/>
            <person name="Matthews L."/>
            <person name="McCorrison J."/>
            <person name="Monaghan E.L."/>
            <person name="Mun J.H."/>
            <person name="Najar F.Z."/>
            <person name="Nicholson C."/>
            <person name="Noirot C."/>
            <person name="O'Bleness M."/>
            <person name="Paule C.R."/>
            <person name="Poulain J."/>
            <person name="Prion F."/>
            <person name="Qin B."/>
            <person name="Qu C."/>
            <person name="Retzel E.F."/>
            <person name="Riddle C."/>
            <person name="Sallet E."/>
            <person name="Samain S."/>
            <person name="Samson N."/>
            <person name="Sanders I."/>
            <person name="Saurat O."/>
            <person name="Scarpelli C."/>
            <person name="Schiex T."/>
            <person name="Segurens B."/>
            <person name="Severin A.J."/>
            <person name="Sherrier D.J."/>
            <person name="Shi R."/>
            <person name="Sims S."/>
            <person name="Singer S.R."/>
            <person name="Sinharoy S."/>
            <person name="Sterck L."/>
            <person name="Viollet A."/>
            <person name="Wang B.B."/>
            <person name="Wang K."/>
            <person name="Wang M."/>
            <person name="Wang X."/>
            <person name="Warfsmann J."/>
            <person name="Weissenbach J."/>
            <person name="White D.D."/>
            <person name="White J.D."/>
            <person name="Wiley G.B."/>
            <person name="Wincker P."/>
            <person name="Xing Y."/>
            <person name="Yang L."/>
            <person name="Yao Z."/>
            <person name="Ying F."/>
            <person name="Zhai J."/>
            <person name="Zhou L."/>
            <person name="Zuber A."/>
            <person name="Denarie J."/>
            <person name="Dixon R.A."/>
            <person name="May G.D."/>
            <person name="Schwartz D.C."/>
            <person name="Rogers J."/>
            <person name="Quetier F."/>
            <person name="Town C.D."/>
            <person name="Roe B.A."/>
        </authorList>
    </citation>
    <scope>NUCLEOTIDE SEQUENCE [LARGE SCALE GENOMIC DNA]</scope>
    <source>
        <strain evidence="2">A17</strain>
        <strain evidence="3 4">cv. Jemalong A17</strain>
    </source>
</reference>
<evidence type="ECO:0000313" key="2">
    <source>
        <dbReference type="EMBL" id="AES75773.1"/>
    </source>
</evidence>
<dbReference type="AlphaFoldDB" id="G7KMH0"/>
<keyword evidence="1 2" id="KW-0812">Transmembrane</keyword>
<keyword evidence="4" id="KW-1185">Reference proteome</keyword>
<evidence type="ECO:0000256" key="1">
    <source>
        <dbReference type="SAM" id="Phobius"/>
    </source>
</evidence>
<accession>G7KMH0</accession>
<dbReference type="PaxDb" id="3880-AES75773"/>
<evidence type="ECO:0000313" key="3">
    <source>
        <dbReference type="EnsemblPlants" id="AES75773"/>
    </source>
</evidence>
<reference evidence="3" key="3">
    <citation type="submission" date="2015-04" db="UniProtKB">
        <authorList>
            <consortium name="EnsemblPlants"/>
        </authorList>
    </citation>
    <scope>IDENTIFICATION</scope>
    <source>
        <strain evidence="3">cv. Jemalong A17</strain>
    </source>
</reference>
<keyword evidence="1" id="KW-1133">Transmembrane helix</keyword>